<dbReference type="GeneID" id="43640163"/>
<dbReference type="RefSeq" id="XP_031908715.1">
    <property type="nucleotide sequence ID" value="XM_032055953.1"/>
</dbReference>
<dbReference type="Proteomes" id="UP000325672">
    <property type="component" value="Unassembled WGS sequence"/>
</dbReference>
<evidence type="ECO:0000313" key="2">
    <source>
        <dbReference type="Proteomes" id="UP000325672"/>
    </source>
</evidence>
<dbReference type="EMBL" id="ML743629">
    <property type="protein sequence ID" value="KAE8132652.1"/>
    <property type="molecule type" value="Genomic_DNA"/>
</dbReference>
<accession>A0A5N6SDB4</accession>
<name>A0A5N6SDB4_ASPPS</name>
<evidence type="ECO:0000313" key="1">
    <source>
        <dbReference type="EMBL" id="KAE8132652.1"/>
    </source>
</evidence>
<reference evidence="1 2" key="1">
    <citation type="submission" date="2019-04" db="EMBL/GenBank/DDBJ databases">
        <title>Friends and foes A comparative genomics study of 23 Aspergillus species from section Flavi.</title>
        <authorList>
            <consortium name="DOE Joint Genome Institute"/>
            <person name="Kjaerbolling I."/>
            <person name="Vesth T."/>
            <person name="Frisvad J.C."/>
            <person name="Nybo J.L."/>
            <person name="Theobald S."/>
            <person name="Kildgaard S."/>
            <person name="Isbrandt T."/>
            <person name="Kuo A."/>
            <person name="Sato A."/>
            <person name="Lyhne E.K."/>
            <person name="Kogle M.E."/>
            <person name="Wiebenga A."/>
            <person name="Kun R.S."/>
            <person name="Lubbers R.J."/>
            <person name="Makela M.R."/>
            <person name="Barry K."/>
            <person name="Chovatia M."/>
            <person name="Clum A."/>
            <person name="Daum C."/>
            <person name="Haridas S."/>
            <person name="He G."/>
            <person name="LaButti K."/>
            <person name="Lipzen A."/>
            <person name="Mondo S."/>
            <person name="Riley R."/>
            <person name="Salamov A."/>
            <person name="Simmons B.A."/>
            <person name="Magnuson J.K."/>
            <person name="Henrissat B."/>
            <person name="Mortensen U.H."/>
            <person name="Larsen T.O."/>
            <person name="Devries R.P."/>
            <person name="Grigoriev I.V."/>
            <person name="Machida M."/>
            <person name="Baker S.E."/>
            <person name="Andersen M.R."/>
        </authorList>
    </citation>
    <scope>NUCLEOTIDE SEQUENCE [LARGE SCALE GENOMIC DNA]</scope>
    <source>
        <strain evidence="1 2">CBS 117625</strain>
    </source>
</reference>
<dbReference type="AlphaFoldDB" id="A0A5N6SDB4"/>
<gene>
    <name evidence="1" type="ORF">BDV38DRAFT_260655</name>
</gene>
<protein>
    <submittedName>
        <fullName evidence="1">Uncharacterized protein</fullName>
    </submittedName>
</protein>
<keyword evidence="2" id="KW-1185">Reference proteome</keyword>
<organism evidence="1 2">
    <name type="scientific">Aspergillus pseudotamarii</name>
    <dbReference type="NCBI Taxonomy" id="132259"/>
    <lineage>
        <taxon>Eukaryota</taxon>
        <taxon>Fungi</taxon>
        <taxon>Dikarya</taxon>
        <taxon>Ascomycota</taxon>
        <taxon>Pezizomycotina</taxon>
        <taxon>Eurotiomycetes</taxon>
        <taxon>Eurotiomycetidae</taxon>
        <taxon>Eurotiales</taxon>
        <taxon>Aspergillaceae</taxon>
        <taxon>Aspergillus</taxon>
        <taxon>Aspergillus subgen. Circumdati</taxon>
    </lineage>
</organism>
<proteinExistence type="predicted"/>
<sequence>MKSRGGLISSLSYRGDQNHIRSNLPWDSTGVTIVTVALVPYLWMKPSSRHSAATYTSRDFICKAALELKEGKKSSLVPELRRLLSTA</sequence>